<dbReference type="EMBL" id="AM849034">
    <property type="protein sequence ID" value="CAQ00610.1"/>
    <property type="molecule type" value="Genomic_DNA"/>
</dbReference>
<evidence type="ECO:0000313" key="2">
    <source>
        <dbReference type="Proteomes" id="UP000001318"/>
    </source>
</evidence>
<reference evidence="1 2" key="1">
    <citation type="journal article" date="2008" name="J. Bacteriol.">
        <title>Genome of the actinomycete plant pathogen Clavibacter michiganensis subsp. sepedonicus suggests recent niche adaptation.</title>
        <authorList>
            <person name="Bentley S.D."/>
            <person name="Corton C."/>
            <person name="Brown S.E."/>
            <person name="Barron A."/>
            <person name="Clark L."/>
            <person name="Doggett J."/>
            <person name="Harris B."/>
            <person name="Ormond D."/>
            <person name="Quail M.A."/>
            <person name="May G."/>
            <person name="Francis D."/>
            <person name="Knudson D."/>
            <person name="Parkhill J."/>
            <person name="Ishimaru C.A."/>
        </authorList>
    </citation>
    <scope>NUCLEOTIDE SEQUENCE [LARGE SCALE GENOMIC DNA]</scope>
    <source>
        <strain evidence="2">ATCC 33113 / DSM 20744 / JCM 9667 / LMG 2889 / ICMP 2535 / C-1</strain>
    </source>
</reference>
<sequence length="138" mass="15055">MPVPCPRPLSPDPRRHRVVVVGGAALLTVLSAAVSQPAQARPEAGPHAKPWDGFDLRVTDTVTGKHGVIVQTFAHSDEYCIELSHGWNAIPLQHRSYRGSGAKLILVNHCGKRDLIGSRVWFASPNEIWTLDSGSVHR</sequence>
<dbReference type="Proteomes" id="UP000001318">
    <property type="component" value="Chromosome"/>
</dbReference>
<evidence type="ECO:0000313" key="1">
    <source>
        <dbReference type="EMBL" id="CAQ00610.1"/>
    </source>
</evidence>
<protein>
    <submittedName>
        <fullName evidence="1">Secreted protein</fullName>
    </submittedName>
</protein>
<proteinExistence type="predicted"/>
<keyword evidence="2" id="KW-1185">Reference proteome</keyword>
<name>B0RCK9_CLASE</name>
<organism evidence="1 2">
    <name type="scientific">Clavibacter sepedonicus</name>
    <name type="common">Clavibacter michiganensis subsp. sepedonicus</name>
    <dbReference type="NCBI Taxonomy" id="31964"/>
    <lineage>
        <taxon>Bacteria</taxon>
        <taxon>Bacillati</taxon>
        <taxon>Actinomycetota</taxon>
        <taxon>Actinomycetes</taxon>
        <taxon>Micrococcales</taxon>
        <taxon>Microbacteriaceae</taxon>
        <taxon>Clavibacter</taxon>
    </lineage>
</organism>
<dbReference type="HOGENOM" id="CLU_1851591_0_0_11"/>
<dbReference type="KEGG" id="cms:CMS0490"/>
<dbReference type="AlphaFoldDB" id="B0RCK9"/>
<gene>
    <name evidence="1" type="ordered locus">CMS0490</name>
</gene>
<accession>B0RCK9</accession>